<feature type="domain" description="Histidine kinase" evidence="15">
    <location>
        <begin position="250"/>
        <end position="466"/>
    </location>
</feature>
<dbReference type="Pfam" id="PF00672">
    <property type="entry name" value="HAMP"/>
    <property type="match status" value="1"/>
</dbReference>
<comment type="catalytic activity">
    <reaction evidence="1">
        <text>ATP + protein L-histidine = ADP + protein N-phospho-L-histidine.</text>
        <dbReference type="EC" id="2.7.13.3"/>
    </reaction>
</comment>
<dbReference type="PANTHER" id="PTHR45528">
    <property type="entry name" value="SENSOR HISTIDINE KINASE CPXA"/>
    <property type="match status" value="1"/>
</dbReference>
<evidence type="ECO:0000256" key="7">
    <source>
        <dbReference type="ARBA" id="ARBA00022692"/>
    </source>
</evidence>
<keyword evidence="10" id="KW-0067">ATP-binding</keyword>
<dbReference type="InterPro" id="IPR005467">
    <property type="entry name" value="His_kinase_dom"/>
</dbReference>
<dbReference type="InterPro" id="IPR050398">
    <property type="entry name" value="HssS/ArlS-like"/>
</dbReference>
<keyword evidence="4" id="KW-1003">Cell membrane</keyword>
<keyword evidence="6" id="KW-0808">Transferase</keyword>
<evidence type="ECO:0000256" key="11">
    <source>
        <dbReference type="ARBA" id="ARBA00022989"/>
    </source>
</evidence>
<keyword evidence="5" id="KW-0597">Phosphoprotein</keyword>
<dbReference type="CDD" id="cd06225">
    <property type="entry name" value="HAMP"/>
    <property type="match status" value="1"/>
</dbReference>
<keyword evidence="7 14" id="KW-0812">Transmembrane</keyword>
<reference evidence="17 18" key="1">
    <citation type="submission" date="2016-01" db="EMBL/GenBank/DDBJ databases">
        <title>Investigation of taxonomic status of Bacillus aminovorans.</title>
        <authorList>
            <person name="Verma A."/>
            <person name="Pal Y."/>
            <person name="Krishnamurthi S."/>
        </authorList>
    </citation>
    <scope>NUCLEOTIDE SEQUENCE [LARGE SCALE GENOMIC DNA]</scope>
    <source>
        <strain evidence="17 18">DSM 4337</strain>
    </source>
</reference>
<dbReference type="RefSeq" id="WP_018393333.1">
    <property type="nucleotide sequence ID" value="NZ_LQWZ01000037.1"/>
</dbReference>
<keyword evidence="13 14" id="KW-0472">Membrane</keyword>
<evidence type="ECO:0000256" key="9">
    <source>
        <dbReference type="ARBA" id="ARBA00022777"/>
    </source>
</evidence>
<dbReference type="CDD" id="cd00082">
    <property type="entry name" value="HisKA"/>
    <property type="match status" value="1"/>
</dbReference>
<dbReference type="Pfam" id="PF00512">
    <property type="entry name" value="HisKA"/>
    <property type="match status" value="1"/>
</dbReference>
<gene>
    <name evidence="17" type="ORF">AWH48_13470</name>
</gene>
<dbReference type="PROSITE" id="PS50109">
    <property type="entry name" value="HIS_KIN"/>
    <property type="match status" value="1"/>
</dbReference>
<dbReference type="Pfam" id="PF02518">
    <property type="entry name" value="HATPase_c"/>
    <property type="match status" value="1"/>
</dbReference>
<evidence type="ECO:0000256" key="5">
    <source>
        <dbReference type="ARBA" id="ARBA00022553"/>
    </source>
</evidence>
<evidence type="ECO:0000256" key="8">
    <source>
        <dbReference type="ARBA" id="ARBA00022741"/>
    </source>
</evidence>
<evidence type="ECO:0000313" key="17">
    <source>
        <dbReference type="EMBL" id="OAH52816.1"/>
    </source>
</evidence>
<dbReference type="InterPro" id="IPR003660">
    <property type="entry name" value="HAMP_dom"/>
</dbReference>
<dbReference type="CDD" id="cd00075">
    <property type="entry name" value="HATPase"/>
    <property type="match status" value="1"/>
</dbReference>
<protein>
    <recommendedName>
        <fullName evidence="3">histidine kinase</fullName>
        <ecNumber evidence="3">2.7.13.3</ecNumber>
    </recommendedName>
</protein>
<feature type="transmembrane region" description="Helical" evidence="14">
    <location>
        <begin position="165"/>
        <end position="187"/>
    </location>
</feature>
<dbReference type="PROSITE" id="PS50885">
    <property type="entry name" value="HAMP"/>
    <property type="match status" value="1"/>
</dbReference>
<comment type="subcellular location">
    <subcellularLocation>
        <location evidence="2">Cell membrane</location>
        <topology evidence="2">Multi-pass membrane protein</topology>
    </subcellularLocation>
</comment>
<proteinExistence type="predicted"/>
<dbReference type="Gene3D" id="3.30.565.10">
    <property type="entry name" value="Histidine kinase-like ATPase, C-terminal domain"/>
    <property type="match status" value="1"/>
</dbReference>
<evidence type="ECO:0000259" key="16">
    <source>
        <dbReference type="PROSITE" id="PS50885"/>
    </source>
</evidence>
<dbReference type="GO" id="GO:0005886">
    <property type="term" value="C:plasma membrane"/>
    <property type="evidence" value="ECO:0007669"/>
    <property type="project" value="UniProtKB-SubCell"/>
</dbReference>
<dbReference type="InterPro" id="IPR003661">
    <property type="entry name" value="HisK_dim/P_dom"/>
</dbReference>
<dbReference type="InterPro" id="IPR004358">
    <property type="entry name" value="Sig_transdc_His_kin-like_C"/>
</dbReference>
<evidence type="ECO:0000259" key="15">
    <source>
        <dbReference type="PROSITE" id="PS50109"/>
    </source>
</evidence>
<keyword evidence="8" id="KW-0547">Nucleotide-binding</keyword>
<feature type="transmembrane region" description="Helical" evidence="14">
    <location>
        <begin position="12"/>
        <end position="35"/>
    </location>
</feature>
<evidence type="ECO:0000256" key="3">
    <source>
        <dbReference type="ARBA" id="ARBA00012438"/>
    </source>
</evidence>
<dbReference type="Gene3D" id="1.10.287.130">
    <property type="match status" value="1"/>
</dbReference>
<dbReference type="PRINTS" id="PR00344">
    <property type="entry name" value="BCTRLSENSOR"/>
</dbReference>
<dbReference type="GO" id="GO:0005524">
    <property type="term" value="F:ATP binding"/>
    <property type="evidence" value="ECO:0007669"/>
    <property type="project" value="UniProtKB-KW"/>
</dbReference>
<dbReference type="GO" id="GO:0000155">
    <property type="term" value="F:phosphorelay sensor kinase activity"/>
    <property type="evidence" value="ECO:0007669"/>
    <property type="project" value="InterPro"/>
</dbReference>
<organism evidence="17 18">
    <name type="scientific">Domibacillus aminovorans</name>
    <dbReference type="NCBI Taxonomy" id="29332"/>
    <lineage>
        <taxon>Bacteria</taxon>
        <taxon>Bacillati</taxon>
        <taxon>Bacillota</taxon>
        <taxon>Bacilli</taxon>
        <taxon>Bacillales</taxon>
        <taxon>Bacillaceae</taxon>
        <taxon>Domibacillus</taxon>
    </lineage>
</organism>
<dbReference type="EC" id="2.7.13.3" evidence="3"/>
<dbReference type="SMART" id="SM00304">
    <property type="entry name" value="HAMP"/>
    <property type="match status" value="1"/>
</dbReference>
<evidence type="ECO:0000256" key="4">
    <source>
        <dbReference type="ARBA" id="ARBA00022475"/>
    </source>
</evidence>
<dbReference type="AlphaFoldDB" id="A0A177KIK3"/>
<keyword evidence="9" id="KW-0418">Kinase</keyword>
<evidence type="ECO:0000256" key="10">
    <source>
        <dbReference type="ARBA" id="ARBA00022840"/>
    </source>
</evidence>
<dbReference type="SUPFAM" id="SSF55874">
    <property type="entry name" value="ATPase domain of HSP90 chaperone/DNA topoisomerase II/histidine kinase"/>
    <property type="match status" value="1"/>
</dbReference>
<name>A0A177KIK3_9BACI</name>
<keyword evidence="12" id="KW-0902">Two-component regulatory system</keyword>
<dbReference type="PANTHER" id="PTHR45528:SF1">
    <property type="entry name" value="SENSOR HISTIDINE KINASE CPXA"/>
    <property type="match status" value="1"/>
</dbReference>
<dbReference type="Gene3D" id="6.10.340.10">
    <property type="match status" value="1"/>
</dbReference>
<dbReference type="EMBL" id="LQWZ01000037">
    <property type="protein sequence ID" value="OAH52816.1"/>
    <property type="molecule type" value="Genomic_DNA"/>
</dbReference>
<dbReference type="FunFam" id="3.30.565.10:FF:000006">
    <property type="entry name" value="Sensor histidine kinase WalK"/>
    <property type="match status" value="1"/>
</dbReference>
<evidence type="ECO:0000313" key="18">
    <source>
        <dbReference type="Proteomes" id="UP000077271"/>
    </source>
</evidence>
<dbReference type="Proteomes" id="UP000077271">
    <property type="component" value="Unassembled WGS sequence"/>
</dbReference>
<dbReference type="InterPro" id="IPR003594">
    <property type="entry name" value="HATPase_dom"/>
</dbReference>
<evidence type="ECO:0000256" key="12">
    <source>
        <dbReference type="ARBA" id="ARBA00023012"/>
    </source>
</evidence>
<evidence type="ECO:0000256" key="2">
    <source>
        <dbReference type="ARBA" id="ARBA00004651"/>
    </source>
</evidence>
<evidence type="ECO:0000256" key="1">
    <source>
        <dbReference type="ARBA" id="ARBA00000085"/>
    </source>
</evidence>
<dbReference type="InterPro" id="IPR036890">
    <property type="entry name" value="HATPase_C_sf"/>
</dbReference>
<dbReference type="InterPro" id="IPR036097">
    <property type="entry name" value="HisK_dim/P_sf"/>
</dbReference>
<dbReference type="SUPFAM" id="SSF47384">
    <property type="entry name" value="Homodimeric domain of signal transducing histidine kinase"/>
    <property type="match status" value="1"/>
</dbReference>
<evidence type="ECO:0000256" key="13">
    <source>
        <dbReference type="ARBA" id="ARBA00023136"/>
    </source>
</evidence>
<comment type="caution">
    <text evidence="17">The sequence shown here is derived from an EMBL/GenBank/DDBJ whole genome shotgun (WGS) entry which is preliminary data.</text>
</comment>
<feature type="domain" description="HAMP" evidence="16">
    <location>
        <begin position="189"/>
        <end position="242"/>
    </location>
</feature>
<dbReference type="SMART" id="SM00388">
    <property type="entry name" value="HisKA"/>
    <property type="match status" value="1"/>
</dbReference>
<evidence type="ECO:0000256" key="14">
    <source>
        <dbReference type="SAM" id="Phobius"/>
    </source>
</evidence>
<sequence>MKFLNSIGWRITIWHSFMFMFILFLFSVFLFITFTDMLTNKIDSMLAREGGMIAYSIEQGYPSSEIENYMNGLPVSVGVKKEELYWQIENDQGKVIAASQNLQGQRINVSGTLKKIDENIFSWDPELNGIPLRAMSLPQISQNKLTYTITVATYDRIRHFAIDQLWNIIIICNFGSVGISIVMGRLISRKTLQPIQKIITATNKITATNLHDRLPIEGPEDELQILAKTLNDMINRLESSFTEIQQFTSDVSHELRTSLTIIRGELDVALHRNRSEEEYRRVLHTVLEEVIYLSDMAEKFLYLSKNTSNPGQIERKIIDGTLLLQYVRKHLLSLIKKKQIELYFHIPDPFILYGDEDLLRRLFINLIENAIKYTPEGGTVEIKAYSKGTFVHIEVIDHGIGIPEEHLPFIFHRFYRVDDSRTRSQGGTGLGLSLCKWIIEAHKGTIEVHSKPDEGTRVIVGLPVDVALK</sequence>
<evidence type="ECO:0000256" key="6">
    <source>
        <dbReference type="ARBA" id="ARBA00022679"/>
    </source>
</evidence>
<accession>A0A177KIK3</accession>
<dbReference type="OrthoDB" id="9786919at2"/>
<dbReference type="SMART" id="SM00387">
    <property type="entry name" value="HATPase_c"/>
    <property type="match status" value="1"/>
</dbReference>
<keyword evidence="11 14" id="KW-1133">Transmembrane helix</keyword>
<dbReference type="SUPFAM" id="SSF158472">
    <property type="entry name" value="HAMP domain-like"/>
    <property type="match status" value="1"/>
</dbReference>